<proteinExistence type="predicted"/>
<keyword evidence="3" id="KW-0378">Hydrolase</keyword>
<dbReference type="RefSeq" id="WP_117318253.1">
    <property type="nucleotide sequence ID" value="NZ_QQSW01000011.1"/>
</dbReference>
<sequence length="518" mass="57429">MTPVLQRSLLLPFALLLALSSPLYADHHDDSHGEKPAGKHESPAADMPEPLHAESSGSVRIDGRTIDYTATAGTLVMKNDDGDPIAHFGYTAYTRDGVDKGERPILFAYNGGPGSASMWLHMGILGPKRADVEDTAFTTNGPFRSVNNEFSILDRADLVMIDPVGTGFSRAVGKGDSKDFWGVDNDIRSVSDFIARYVTEAGRWASPKYLLGESYGGIRSGGVSYDLLSRHSIALEGVILVSPYMDYIAGNAGTANDLPYINYISTYAATAWYHGVSEFRPDDLQTMLDEAEAFAMDTYAPVLMKGRRATDEERQAALDGLQRLTGISADYWDRANLRIDESRFAKELLRDQRKTVGRIDSRFVGDALNHIGERFSYDPFFPSVGPAFVAAFNDYYREVLGVKTDMTYVTSAGLWRDWGQEHRHPGPVGMQPVGNTAVDLAYAMTQNPNMRLLIQQGYFDLATPVGATRYFLDHMELPESLRGNITEAYYEAGHMMYLHKPSLEKYRRDLAAFIRAAD</sequence>
<dbReference type="Gene3D" id="3.40.50.1820">
    <property type="entry name" value="alpha/beta hydrolase"/>
    <property type="match status" value="1"/>
</dbReference>
<dbReference type="Pfam" id="PF00450">
    <property type="entry name" value="Peptidase_S10"/>
    <property type="match status" value="1"/>
</dbReference>
<protein>
    <submittedName>
        <fullName evidence="3">Carboxypeptidase C (Cathepsin A)</fullName>
    </submittedName>
</protein>
<dbReference type="AlphaFoldDB" id="A0A4R2KPA0"/>
<comment type="caution">
    <text evidence="3">The sequence shown here is derived from an EMBL/GenBank/DDBJ whole genome shotgun (WGS) entry which is preliminary data.</text>
</comment>
<evidence type="ECO:0000256" key="2">
    <source>
        <dbReference type="SAM" id="SignalP"/>
    </source>
</evidence>
<feature type="compositionally biased region" description="Basic and acidic residues" evidence="1">
    <location>
        <begin position="27"/>
        <end position="43"/>
    </location>
</feature>
<keyword evidence="4" id="KW-1185">Reference proteome</keyword>
<feature type="region of interest" description="Disordered" evidence="1">
    <location>
        <begin position="27"/>
        <end position="58"/>
    </location>
</feature>
<reference evidence="3 4" key="1">
    <citation type="submission" date="2019-03" db="EMBL/GenBank/DDBJ databases">
        <title>Genomic Encyclopedia of Type Strains, Phase IV (KMG-IV): sequencing the most valuable type-strain genomes for metagenomic binning, comparative biology and taxonomic classification.</title>
        <authorList>
            <person name="Goeker M."/>
        </authorList>
    </citation>
    <scope>NUCLEOTIDE SEQUENCE [LARGE SCALE GENOMIC DNA]</scope>
    <source>
        <strain evidence="3 4">DSM 23344</strain>
    </source>
</reference>
<feature type="signal peptide" evidence="2">
    <location>
        <begin position="1"/>
        <end position="25"/>
    </location>
</feature>
<accession>A0A4R2KPA0</accession>
<keyword evidence="2" id="KW-0732">Signal</keyword>
<dbReference type="SUPFAM" id="SSF53474">
    <property type="entry name" value="alpha/beta-Hydrolases"/>
    <property type="match status" value="1"/>
</dbReference>
<dbReference type="InterPro" id="IPR001563">
    <property type="entry name" value="Peptidase_S10"/>
</dbReference>
<dbReference type="GO" id="GO:0006508">
    <property type="term" value="P:proteolysis"/>
    <property type="evidence" value="ECO:0007669"/>
    <property type="project" value="InterPro"/>
</dbReference>
<feature type="chain" id="PRO_5020373876" evidence="2">
    <location>
        <begin position="26"/>
        <end position="518"/>
    </location>
</feature>
<dbReference type="InterPro" id="IPR029058">
    <property type="entry name" value="AB_hydrolase_fold"/>
</dbReference>
<dbReference type="OrthoDB" id="9770107at2"/>
<organism evidence="3 4">
    <name type="scientific">Chromatocurvus halotolerans</name>
    <dbReference type="NCBI Taxonomy" id="1132028"/>
    <lineage>
        <taxon>Bacteria</taxon>
        <taxon>Pseudomonadati</taxon>
        <taxon>Pseudomonadota</taxon>
        <taxon>Gammaproteobacteria</taxon>
        <taxon>Cellvibrionales</taxon>
        <taxon>Halieaceae</taxon>
        <taxon>Chromatocurvus</taxon>
    </lineage>
</organism>
<dbReference type="GO" id="GO:0004185">
    <property type="term" value="F:serine-type carboxypeptidase activity"/>
    <property type="evidence" value="ECO:0007669"/>
    <property type="project" value="InterPro"/>
</dbReference>
<keyword evidence="3" id="KW-0121">Carboxypeptidase</keyword>
<dbReference type="Proteomes" id="UP000294980">
    <property type="component" value="Unassembled WGS sequence"/>
</dbReference>
<gene>
    <name evidence="3" type="ORF">EV688_10988</name>
</gene>
<name>A0A4R2KPA0_9GAMM</name>
<dbReference type="EMBL" id="SLWX01000009">
    <property type="protein sequence ID" value="TCO75364.1"/>
    <property type="molecule type" value="Genomic_DNA"/>
</dbReference>
<evidence type="ECO:0000313" key="4">
    <source>
        <dbReference type="Proteomes" id="UP000294980"/>
    </source>
</evidence>
<evidence type="ECO:0000313" key="3">
    <source>
        <dbReference type="EMBL" id="TCO75364.1"/>
    </source>
</evidence>
<keyword evidence="3" id="KW-0645">Protease</keyword>
<evidence type="ECO:0000256" key="1">
    <source>
        <dbReference type="SAM" id="MobiDB-lite"/>
    </source>
</evidence>